<evidence type="ECO:0000313" key="2">
    <source>
        <dbReference type="EMBL" id="KAL0430206.1"/>
    </source>
</evidence>
<name>A0AAW2VM52_SESRA</name>
<dbReference type="PANTHER" id="PTHR35317:SF28">
    <property type="entry name" value="ZINC FINGER, CCHC-TYPE, RIBONUCLEASE H-LIKE DOMAIN, GAG-PRE-INTEGRASE DOMAIN PROTEIN-RELATED"/>
    <property type="match status" value="1"/>
</dbReference>
<dbReference type="PANTHER" id="PTHR35317">
    <property type="entry name" value="OS04G0629600 PROTEIN"/>
    <property type="match status" value="1"/>
</dbReference>
<feature type="region of interest" description="Disordered" evidence="1">
    <location>
        <begin position="84"/>
        <end position="109"/>
    </location>
</feature>
<dbReference type="Pfam" id="PF14223">
    <property type="entry name" value="Retrotran_gag_2"/>
    <property type="match status" value="1"/>
</dbReference>
<dbReference type="EMBL" id="JACGWJ010000003">
    <property type="protein sequence ID" value="KAL0430206.1"/>
    <property type="molecule type" value="Genomic_DNA"/>
</dbReference>
<evidence type="ECO:0008006" key="3">
    <source>
        <dbReference type="Google" id="ProtNLM"/>
    </source>
</evidence>
<proteinExistence type="predicted"/>
<organism evidence="2">
    <name type="scientific">Sesamum radiatum</name>
    <name type="common">Black benniseed</name>
    <dbReference type="NCBI Taxonomy" id="300843"/>
    <lineage>
        <taxon>Eukaryota</taxon>
        <taxon>Viridiplantae</taxon>
        <taxon>Streptophyta</taxon>
        <taxon>Embryophyta</taxon>
        <taxon>Tracheophyta</taxon>
        <taxon>Spermatophyta</taxon>
        <taxon>Magnoliopsida</taxon>
        <taxon>eudicotyledons</taxon>
        <taxon>Gunneridae</taxon>
        <taxon>Pentapetalae</taxon>
        <taxon>asterids</taxon>
        <taxon>lamiids</taxon>
        <taxon>Lamiales</taxon>
        <taxon>Pedaliaceae</taxon>
        <taxon>Sesamum</taxon>
    </lineage>
</organism>
<evidence type="ECO:0000256" key="1">
    <source>
        <dbReference type="SAM" id="MobiDB-lite"/>
    </source>
</evidence>
<reference evidence="2" key="2">
    <citation type="journal article" date="2024" name="Plant">
        <title>Genomic evolution and insights into agronomic trait innovations of Sesamum species.</title>
        <authorList>
            <person name="Miao H."/>
            <person name="Wang L."/>
            <person name="Qu L."/>
            <person name="Liu H."/>
            <person name="Sun Y."/>
            <person name="Le M."/>
            <person name="Wang Q."/>
            <person name="Wei S."/>
            <person name="Zheng Y."/>
            <person name="Lin W."/>
            <person name="Duan Y."/>
            <person name="Cao H."/>
            <person name="Xiong S."/>
            <person name="Wang X."/>
            <person name="Wei L."/>
            <person name="Li C."/>
            <person name="Ma Q."/>
            <person name="Ju M."/>
            <person name="Zhao R."/>
            <person name="Li G."/>
            <person name="Mu C."/>
            <person name="Tian Q."/>
            <person name="Mei H."/>
            <person name="Zhang T."/>
            <person name="Gao T."/>
            <person name="Zhang H."/>
        </authorList>
    </citation>
    <scope>NUCLEOTIDE SEQUENCE</scope>
    <source>
        <strain evidence="2">G02</strain>
    </source>
</reference>
<gene>
    <name evidence="2" type="ORF">Sradi_0646600</name>
</gene>
<feature type="compositionally biased region" description="Basic residues" evidence="1">
    <location>
        <begin position="92"/>
        <end position="103"/>
    </location>
</feature>
<comment type="caution">
    <text evidence="2">The sequence shown here is derived from an EMBL/GenBank/DDBJ whole genome shotgun (WGS) entry which is preliminary data.</text>
</comment>
<dbReference type="AlphaFoldDB" id="A0AAW2VM52"/>
<protein>
    <recommendedName>
        <fullName evidence="3">Retrovirus-related Pol polyprotein from transposon TNT 1-94</fullName>
    </recommendedName>
</protein>
<reference evidence="2" key="1">
    <citation type="submission" date="2020-06" db="EMBL/GenBank/DDBJ databases">
        <authorList>
            <person name="Li T."/>
            <person name="Hu X."/>
            <person name="Zhang T."/>
            <person name="Song X."/>
            <person name="Zhang H."/>
            <person name="Dai N."/>
            <person name="Sheng W."/>
            <person name="Hou X."/>
            <person name="Wei L."/>
        </authorList>
    </citation>
    <scope>NUCLEOTIDE SEQUENCE</scope>
    <source>
        <strain evidence="2">G02</strain>
        <tissue evidence="2">Leaf</tissue>
    </source>
</reference>
<accession>A0AAW2VM52</accession>
<sequence length="109" mass="12306">MVVNQMKRLGEKLTDVRVVEKVLRSLNAKFNHVVVAIEEAKDIESMSIDELNGSLVAHEERMKRSQQVRVEQVLLAKLAFNPKENTSEARGKGRGRWHSRGRGQGRGEG</sequence>